<evidence type="ECO:0000256" key="2">
    <source>
        <dbReference type="ARBA" id="ARBA00022747"/>
    </source>
</evidence>
<dbReference type="STRING" id="574650.SAMN04487966_1072"/>
<protein>
    <submittedName>
        <fullName evidence="5">Type I restriction enzyme, S subunit</fullName>
    </submittedName>
</protein>
<evidence type="ECO:0000313" key="5">
    <source>
        <dbReference type="EMBL" id="SFV23344.1"/>
    </source>
</evidence>
<organism evidence="5 6">
    <name type="scientific">Micrococcus terreus</name>
    <dbReference type="NCBI Taxonomy" id="574650"/>
    <lineage>
        <taxon>Bacteria</taxon>
        <taxon>Bacillati</taxon>
        <taxon>Actinomycetota</taxon>
        <taxon>Actinomycetes</taxon>
        <taxon>Micrococcales</taxon>
        <taxon>Micrococcaceae</taxon>
        <taxon>Micrococcus</taxon>
    </lineage>
</organism>
<evidence type="ECO:0000256" key="1">
    <source>
        <dbReference type="ARBA" id="ARBA00010923"/>
    </source>
</evidence>
<dbReference type="AlphaFoldDB" id="A0A1I7MN41"/>
<keyword evidence="6" id="KW-1185">Reference proteome</keyword>
<keyword evidence="2" id="KW-0680">Restriction system</keyword>
<name>A0A1I7MN41_9MICC</name>
<dbReference type="GO" id="GO:0009307">
    <property type="term" value="P:DNA restriction-modification system"/>
    <property type="evidence" value="ECO:0007669"/>
    <property type="project" value="UniProtKB-KW"/>
</dbReference>
<comment type="similarity">
    <text evidence="1">Belongs to the type-I restriction system S methylase family.</text>
</comment>
<sequence length="346" mass="38161">MASTGDLLMTAAGSLGTSYLVPAGQEICFAGYLVRFRPDTTKVHPRYVAWWTQSRDHLDQLELGAVRSTIDNFSASKFRRMSIPVPAFAKQQRIADYLDRETATIDALIEKQRHLIAGLRERMEASWRKIYATVLETVPPLPLKRHVYAISDGPFGSALTSAHYTDGGVRVIRLGNIGAGVFKNEDEAYISPEYGERLKRYSVRPGDLVMAGLGDSSVPLGRTAVVPDGLGPAINKADCFRLRLRPGADPRYMVIALNAPQTREMVLQLAHGSTRQRMNTTVAAQLPIAVPAPDVRANIVLRWERETAKIDALIAKAERFIELAQERRAALITAAVTGQIEIPTED</sequence>
<keyword evidence="3" id="KW-0238">DNA-binding</keyword>
<dbReference type="InterPro" id="IPR044946">
    <property type="entry name" value="Restrct_endonuc_typeI_TRD_sf"/>
</dbReference>
<dbReference type="Gene3D" id="3.90.220.20">
    <property type="entry name" value="DNA methylase specificity domains"/>
    <property type="match status" value="2"/>
</dbReference>
<reference evidence="5 6" key="1">
    <citation type="submission" date="2016-10" db="EMBL/GenBank/DDBJ databases">
        <authorList>
            <person name="de Groot N.N."/>
        </authorList>
    </citation>
    <scope>NUCLEOTIDE SEQUENCE [LARGE SCALE GENOMIC DNA]</scope>
    <source>
        <strain evidence="5 6">CGMCC 1.7054</strain>
    </source>
</reference>
<dbReference type="InterPro" id="IPR000055">
    <property type="entry name" value="Restrct_endonuc_typeI_TRD"/>
</dbReference>
<feature type="domain" description="Type I restriction modification DNA specificity" evidence="4">
    <location>
        <begin position="16"/>
        <end position="106"/>
    </location>
</feature>
<evidence type="ECO:0000256" key="3">
    <source>
        <dbReference type="ARBA" id="ARBA00023125"/>
    </source>
</evidence>
<accession>A0A1I7MN41</accession>
<dbReference type="Proteomes" id="UP000198881">
    <property type="component" value="Unassembled WGS sequence"/>
</dbReference>
<dbReference type="InterPro" id="IPR052021">
    <property type="entry name" value="Type-I_RS_S_subunit"/>
</dbReference>
<proteinExistence type="inferred from homology"/>
<dbReference type="GO" id="GO:0003677">
    <property type="term" value="F:DNA binding"/>
    <property type="evidence" value="ECO:0007669"/>
    <property type="project" value="UniProtKB-KW"/>
</dbReference>
<dbReference type="SUPFAM" id="SSF116734">
    <property type="entry name" value="DNA methylase specificity domain"/>
    <property type="match status" value="2"/>
</dbReference>
<dbReference type="PANTHER" id="PTHR30408">
    <property type="entry name" value="TYPE-1 RESTRICTION ENZYME ECOKI SPECIFICITY PROTEIN"/>
    <property type="match status" value="1"/>
</dbReference>
<evidence type="ECO:0000313" key="6">
    <source>
        <dbReference type="Proteomes" id="UP000198881"/>
    </source>
</evidence>
<dbReference type="EMBL" id="FPCG01000007">
    <property type="protein sequence ID" value="SFV23344.1"/>
    <property type="molecule type" value="Genomic_DNA"/>
</dbReference>
<gene>
    <name evidence="5" type="ORF">SAMN04487966_1072</name>
</gene>
<evidence type="ECO:0000259" key="4">
    <source>
        <dbReference type="Pfam" id="PF01420"/>
    </source>
</evidence>
<dbReference type="Pfam" id="PF01420">
    <property type="entry name" value="Methylase_S"/>
    <property type="match status" value="1"/>
</dbReference>
<dbReference type="PANTHER" id="PTHR30408:SF12">
    <property type="entry name" value="TYPE I RESTRICTION ENZYME MJAVIII SPECIFICITY SUBUNIT"/>
    <property type="match status" value="1"/>
</dbReference>